<dbReference type="PANTHER" id="PTHR43591:SF110">
    <property type="entry name" value="RHODANESE DOMAIN-CONTAINING PROTEIN"/>
    <property type="match status" value="1"/>
</dbReference>
<dbReference type="Pfam" id="PF08241">
    <property type="entry name" value="Methyltransf_11"/>
    <property type="match status" value="1"/>
</dbReference>
<organism evidence="2 3">
    <name type="scientific">Thalassotalea eurytherma</name>
    <dbReference type="NCBI Taxonomy" id="1144278"/>
    <lineage>
        <taxon>Bacteria</taxon>
        <taxon>Pseudomonadati</taxon>
        <taxon>Pseudomonadota</taxon>
        <taxon>Gammaproteobacteria</taxon>
        <taxon>Alteromonadales</taxon>
        <taxon>Colwelliaceae</taxon>
        <taxon>Thalassotalea</taxon>
    </lineage>
</organism>
<dbReference type="CDD" id="cd02440">
    <property type="entry name" value="AdoMet_MTases"/>
    <property type="match status" value="1"/>
</dbReference>
<evidence type="ECO:0000313" key="2">
    <source>
        <dbReference type="EMBL" id="GLX83133.1"/>
    </source>
</evidence>
<comment type="caution">
    <text evidence="2">The sequence shown here is derived from an EMBL/GenBank/DDBJ whole genome shotgun (WGS) entry which is preliminary data.</text>
</comment>
<dbReference type="EMBL" id="BSSU01000013">
    <property type="protein sequence ID" value="GLX83133.1"/>
    <property type="molecule type" value="Genomic_DNA"/>
</dbReference>
<evidence type="ECO:0000313" key="3">
    <source>
        <dbReference type="Proteomes" id="UP001157133"/>
    </source>
</evidence>
<keyword evidence="3" id="KW-1185">Reference proteome</keyword>
<dbReference type="SUPFAM" id="SSF53335">
    <property type="entry name" value="S-adenosyl-L-methionine-dependent methyltransferases"/>
    <property type="match status" value="1"/>
</dbReference>
<dbReference type="RefSeq" id="WP_284208536.1">
    <property type="nucleotide sequence ID" value="NZ_BSSU01000013.1"/>
</dbReference>
<dbReference type="InterPro" id="IPR013216">
    <property type="entry name" value="Methyltransf_11"/>
</dbReference>
<evidence type="ECO:0000259" key="1">
    <source>
        <dbReference type="Pfam" id="PF08241"/>
    </source>
</evidence>
<reference evidence="2 3" key="1">
    <citation type="submission" date="2023-03" db="EMBL/GenBank/DDBJ databases">
        <title>Draft genome sequence of Thalassotalea eurytherma JCM 18482T.</title>
        <authorList>
            <person name="Sawabe T."/>
        </authorList>
    </citation>
    <scope>NUCLEOTIDE SEQUENCE [LARGE SCALE GENOMIC DNA]</scope>
    <source>
        <strain evidence="2 3">JCM 18482</strain>
    </source>
</reference>
<dbReference type="InterPro" id="IPR029063">
    <property type="entry name" value="SAM-dependent_MTases_sf"/>
</dbReference>
<protein>
    <recommendedName>
        <fullName evidence="1">Methyltransferase type 11 domain-containing protein</fullName>
    </recommendedName>
</protein>
<gene>
    <name evidence="2" type="ORF">theurythT_25850</name>
</gene>
<accession>A0ABQ6H4R9</accession>
<name>A0ABQ6H4R9_9GAMM</name>
<dbReference type="Gene3D" id="3.40.50.150">
    <property type="entry name" value="Vaccinia Virus protein VP39"/>
    <property type="match status" value="1"/>
</dbReference>
<sequence length="225" mass="25886">MSNFETKKSEWHDQALASTDLKAQVGRPFDDQAWQGLIADIENKLSFNSHHHDILDVGCGNGLLLSHLQAYASQVHGIDYANAMVKEAQKLMPKGDFQQGEAAHLPYLSDSMDRTLCYSIFHYFPSHDYAIAAIEEMIRVTKSEGIILIGDLLDDKFEHEIKSNSNLAIEENLPLIHRYSQWTFYNVDKILMHFEMHPRVTKISLLEQPTSFPLSHYRKDIKIWL</sequence>
<feature type="domain" description="Methyltransferase type 11" evidence="1">
    <location>
        <begin position="55"/>
        <end position="149"/>
    </location>
</feature>
<dbReference type="PANTHER" id="PTHR43591">
    <property type="entry name" value="METHYLTRANSFERASE"/>
    <property type="match status" value="1"/>
</dbReference>
<dbReference type="Proteomes" id="UP001157133">
    <property type="component" value="Unassembled WGS sequence"/>
</dbReference>
<proteinExistence type="predicted"/>